<gene>
    <name evidence="5" type="primary">scpB</name>
    <name evidence="6" type="ORF">IV88_GL000065</name>
</gene>
<name>A0A0R2NKK6_9LACO</name>
<dbReference type="PATRIC" id="fig|480391.4.peg.67"/>
<comment type="caution">
    <text evidence="6">The sequence shown here is derived from an EMBL/GenBank/DDBJ whole genome shotgun (WGS) entry which is preliminary data.</text>
</comment>
<dbReference type="OrthoDB" id="9806226at2"/>
<evidence type="ECO:0000313" key="7">
    <source>
        <dbReference type="Proteomes" id="UP000051249"/>
    </source>
</evidence>
<dbReference type="EMBL" id="JQCQ01000001">
    <property type="protein sequence ID" value="KRO26280.1"/>
    <property type="molecule type" value="Genomic_DNA"/>
</dbReference>
<evidence type="ECO:0000256" key="4">
    <source>
        <dbReference type="ARBA" id="ARBA00023306"/>
    </source>
</evidence>
<dbReference type="RefSeq" id="WP_057797555.1">
    <property type="nucleotide sequence ID" value="NZ_BJZZ01000001.1"/>
</dbReference>
<dbReference type="InterPro" id="IPR036388">
    <property type="entry name" value="WH-like_DNA-bd_sf"/>
</dbReference>
<keyword evidence="4 5" id="KW-0131">Cell cycle</keyword>
<dbReference type="SUPFAM" id="SSF46785">
    <property type="entry name" value="Winged helix' DNA-binding domain"/>
    <property type="match status" value="2"/>
</dbReference>
<dbReference type="PIRSF" id="PIRSF019345">
    <property type="entry name" value="ScpB"/>
    <property type="match status" value="1"/>
</dbReference>
<organism evidence="6 7">
    <name type="scientific">Pediococcus argentinicus</name>
    <dbReference type="NCBI Taxonomy" id="480391"/>
    <lineage>
        <taxon>Bacteria</taxon>
        <taxon>Bacillati</taxon>
        <taxon>Bacillota</taxon>
        <taxon>Bacilli</taxon>
        <taxon>Lactobacillales</taxon>
        <taxon>Lactobacillaceae</taxon>
        <taxon>Pediococcus</taxon>
    </lineage>
</organism>
<protein>
    <recommendedName>
        <fullName evidence="5">Segregation and condensation protein B</fullName>
    </recommendedName>
</protein>
<keyword evidence="2 5" id="KW-0132">Cell division</keyword>
<comment type="subcellular location">
    <subcellularLocation>
        <location evidence="5">Cytoplasm</location>
    </subcellularLocation>
    <text evidence="5">Associated with two foci at the outer edges of the nucleoid region in young cells, and at four foci within both cell halves in older cells.</text>
</comment>
<comment type="similarity">
    <text evidence="5">Belongs to the ScpB family.</text>
</comment>
<keyword evidence="1 5" id="KW-0963">Cytoplasm</keyword>
<reference evidence="6 7" key="1">
    <citation type="journal article" date="2015" name="Genome Announc.">
        <title>Expanding the biotechnology potential of lactobacilli through comparative genomics of 213 strains and associated genera.</title>
        <authorList>
            <person name="Sun Z."/>
            <person name="Harris H.M."/>
            <person name="McCann A."/>
            <person name="Guo C."/>
            <person name="Argimon S."/>
            <person name="Zhang W."/>
            <person name="Yang X."/>
            <person name="Jeffery I.B."/>
            <person name="Cooney J.C."/>
            <person name="Kagawa T.F."/>
            <person name="Liu W."/>
            <person name="Song Y."/>
            <person name="Salvetti E."/>
            <person name="Wrobel A."/>
            <person name="Rasinkangas P."/>
            <person name="Parkhill J."/>
            <person name="Rea M.C."/>
            <person name="O'Sullivan O."/>
            <person name="Ritari J."/>
            <person name="Douillard F.P."/>
            <person name="Paul Ross R."/>
            <person name="Yang R."/>
            <person name="Briner A.E."/>
            <person name="Felis G.E."/>
            <person name="de Vos W.M."/>
            <person name="Barrangou R."/>
            <person name="Klaenhammer T.R."/>
            <person name="Caufield P.W."/>
            <person name="Cui Y."/>
            <person name="Zhang H."/>
            <person name="O'Toole P.W."/>
        </authorList>
    </citation>
    <scope>NUCLEOTIDE SEQUENCE [LARGE SCALE GENOMIC DNA]</scope>
    <source>
        <strain evidence="6 7">DSM 23026</strain>
    </source>
</reference>
<evidence type="ECO:0000256" key="2">
    <source>
        <dbReference type="ARBA" id="ARBA00022618"/>
    </source>
</evidence>
<evidence type="ECO:0000313" key="6">
    <source>
        <dbReference type="EMBL" id="KRO26280.1"/>
    </source>
</evidence>
<evidence type="ECO:0000256" key="3">
    <source>
        <dbReference type="ARBA" id="ARBA00022829"/>
    </source>
</evidence>
<dbReference type="GO" id="GO:0005737">
    <property type="term" value="C:cytoplasm"/>
    <property type="evidence" value="ECO:0007669"/>
    <property type="project" value="UniProtKB-SubCell"/>
</dbReference>
<accession>A0A0R2NKK6</accession>
<comment type="function">
    <text evidence="5">Participates in chromosomal partition during cell division. May act via the formation of a condensin-like complex containing Smc and ScpA that pull DNA away from mid-cell into both cell halves.</text>
</comment>
<dbReference type="GO" id="GO:0006260">
    <property type="term" value="P:DNA replication"/>
    <property type="evidence" value="ECO:0007669"/>
    <property type="project" value="UniProtKB-UniRule"/>
</dbReference>
<comment type="subunit">
    <text evidence="5">Homodimer. Homodimerization may be required to stabilize the binding of ScpA to the Smc head domains. Component of a cohesin-like complex composed of ScpA, ScpB and the Smc homodimer, in which ScpA and ScpB bind to the head domain of Smc. The presence of the three proteins is required for the association of the complex with DNA.</text>
</comment>
<dbReference type="InterPro" id="IPR036390">
    <property type="entry name" value="WH_DNA-bd_sf"/>
</dbReference>
<dbReference type="GO" id="GO:0051304">
    <property type="term" value="P:chromosome separation"/>
    <property type="evidence" value="ECO:0007669"/>
    <property type="project" value="InterPro"/>
</dbReference>
<dbReference type="PANTHER" id="PTHR34298:SF2">
    <property type="entry name" value="SEGREGATION AND CONDENSATION PROTEIN B"/>
    <property type="match status" value="1"/>
</dbReference>
<sequence length="202" mass="22402">MSSKQDLEGLLFVSGEVGISLANLADLTGFSKPAIRNMLDELSHEYQSNQDSALQIIESNETYRLTTKKELSSLLGKYFEQPLQSSLSQASLEILSIIAYKQPITRVEIDSIRGVQSGATIQNLVARDLVCEVGRLDEPGRPKTYGTTSDFLDYFGITDLKELPDLPQIKTTDENNDSTGDLFLKEFNQSAVITEKDGEQDE</sequence>
<dbReference type="Proteomes" id="UP000051249">
    <property type="component" value="Unassembled WGS sequence"/>
</dbReference>
<dbReference type="AlphaFoldDB" id="A0A0R2NKK6"/>
<keyword evidence="7" id="KW-1185">Reference proteome</keyword>
<evidence type="ECO:0000256" key="5">
    <source>
        <dbReference type="HAMAP-Rule" id="MF_01804"/>
    </source>
</evidence>
<evidence type="ECO:0000256" key="1">
    <source>
        <dbReference type="ARBA" id="ARBA00022490"/>
    </source>
</evidence>
<dbReference type="PANTHER" id="PTHR34298">
    <property type="entry name" value="SEGREGATION AND CONDENSATION PROTEIN B"/>
    <property type="match status" value="1"/>
</dbReference>
<dbReference type="InterPro" id="IPR005234">
    <property type="entry name" value="ScpB_csome_segregation"/>
</dbReference>
<dbReference type="Gene3D" id="1.10.10.10">
    <property type="entry name" value="Winged helix-like DNA-binding domain superfamily/Winged helix DNA-binding domain"/>
    <property type="match status" value="2"/>
</dbReference>
<dbReference type="HAMAP" id="MF_01804">
    <property type="entry name" value="ScpB"/>
    <property type="match status" value="1"/>
</dbReference>
<dbReference type="Pfam" id="PF04079">
    <property type="entry name" value="SMC_ScpB"/>
    <property type="match status" value="1"/>
</dbReference>
<proteinExistence type="inferred from homology"/>
<keyword evidence="3 5" id="KW-0159">Chromosome partition</keyword>
<dbReference type="NCBIfam" id="TIGR00281">
    <property type="entry name" value="SMC-Scp complex subunit ScpB"/>
    <property type="match status" value="1"/>
</dbReference>
<dbReference type="GO" id="GO:0051301">
    <property type="term" value="P:cell division"/>
    <property type="evidence" value="ECO:0007669"/>
    <property type="project" value="UniProtKB-KW"/>
</dbReference>